<evidence type="ECO:0000313" key="3">
    <source>
        <dbReference type="Proteomes" id="UP000243217"/>
    </source>
</evidence>
<dbReference type="EMBL" id="JNBS01002010">
    <property type="protein sequence ID" value="OQR95906.1"/>
    <property type="molecule type" value="Genomic_DNA"/>
</dbReference>
<dbReference type="InterPro" id="IPR036770">
    <property type="entry name" value="Ankyrin_rpt-contain_sf"/>
</dbReference>
<accession>A0A1V9ZD40</accession>
<dbReference type="AlphaFoldDB" id="A0A1V9ZD40"/>
<dbReference type="OrthoDB" id="194358at2759"/>
<dbReference type="PROSITE" id="PS51257">
    <property type="entry name" value="PROKAR_LIPOPROTEIN"/>
    <property type="match status" value="1"/>
</dbReference>
<name>A0A1V9ZD40_9STRA</name>
<keyword evidence="1" id="KW-0040">ANK repeat</keyword>
<dbReference type="PROSITE" id="PS50297">
    <property type="entry name" value="ANK_REP_REGION"/>
    <property type="match status" value="1"/>
</dbReference>
<reference evidence="2 3" key="1">
    <citation type="journal article" date="2014" name="Genome Biol. Evol.">
        <title>The secreted proteins of Achlya hypogyna and Thraustotheca clavata identify the ancestral oomycete secretome and reveal gene acquisitions by horizontal gene transfer.</title>
        <authorList>
            <person name="Misner I."/>
            <person name="Blouin N."/>
            <person name="Leonard G."/>
            <person name="Richards T.A."/>
            <person name="Lane C.E."/>
        </authorList>
    </citation>
    <scope>NUCLEOTIDE SEQUENCE [LARGE SCALE GENOMIC DNA]</scope>
    <source>
        <strain evidence="2 3">ATCC 34112</strain>
    </source>
</reference>
<dbReference type="Proteomes" id="UP000243217">
    <property type="component" value="Unassembled WGS sequence"/>
</dbReference>
<dbReference type="Pfam" id="PF12796">
    <property type="entry name" value="Ank_2"/>
    <property type="match status" value="1"/>
</dbReference>
<gene>
    <name evidence="2" type="ORF">THRCLA_07478</name>
</gene>
<evidence type="ECO:0000313" key="2">
    <source>
        <dbReference type="EMBL" id="OQR95906.1"/>
    </source>
</evidence>
<organism evidence="2 3">
    <name type="scientific">Thraustotheca clavata</name>
    <dbReference type="NCBI Taxonomy" id="74557"/>
    <lineage>
        <taxon>Eukaryota</taxon>
        <taxon>Sar</taxon>
        <taxon>Stramenopiles</taxon>
        <taxon>Oomycota</taxon>
        <taxon>Saprolegniomycetes</taxon>
        <taxon>Saprolegniales</taxon>
        <taxon>Achlyaceae</taxon>
        <taxon>Thraustotheca</taxon>
    </lineage>
</organism>
<dbReference type="InterPro" id="IPR002110">
    <property type="entry name" value="Ankyrin_rpt"/>
</dbReference>
<feature type="repeat" description="ANK" evidence="1">
    <location>
        <begin position="171"/>
        <end position="193"/>
    </location>
</feature>
<comment type="caution">
    <text evidence="2">The sequence shown here is derived from an EMBL/GenBank/DDBJ whole genome shotgun (WGS) entry which is preliminary data.</text>
</comment>
<dbReference type="Gene3D" id="1.25.40.20">
    <property type="entry name" value="Ankyrin repeat-containing domain"/>
    <property type="match status" value="1"/>
</dbReference>
<proteinExistence type="predicted"/>
<sequence length="237" mass="26871">MVLLAKLLLPDRDRNGKQSKIPIAQLSLAACLKWLNPRRAAAGLAIYSDALDAVKSLPIPPVERLRSEIIDAVQNNTFTQNVVDEPMFANTNRYTDAISITIRKLTMENMLPYTDIWTASYYDRLQEVEHYVVACGMDVNIVQFGHPYQTPLHYAASGGAISALIHLVDVHGNSPIHMAARWGRVEILEEIMRAIPVHEKAWCNLNRMGQSPKVWSITYGHKEVHNFFQLHFPEKNE</sequence>
<dbReference type="PROSITE" id="PS50088">
    <property type="entry name" value="ANK_REPEAT"/>
    <property type="match status" value="1"/>
</dbReference>
<protein>
    <submittedName>
        <fullName evidence="2">Uncharacterized protein</fullName>
    </submittedName>
</protein>
<evidence type="ECO:0000256" key="1">
    <source>
        <dbReference type="PROSITE-ProRule" id="PRU00023"/>
    </source>
</evidence>
<dbReference type="SUPFAM" id="SSF48403">
    <property type="entry name" value="Ankyrin repeat"/>
    <property type="match status" value="1"/>
</dbReference>
<keyword evidence="3" id="KW-1185">Reference proteome</keyword>